<dbReference type="PANTHER" id="PTHR30217:SF12">
    <property type="entry name" value="U32 FAMILY PEPTIDASE"/>
    <property type="match status" value="1"/>
</dbReference>
<accession>U4R1M8</accession>
<dbReference type="PATRIC" id="fig|1330534.3.peg.2732"/>
<dbReference type="InterPro" id="IPR051454">
    <property type="entry name" value="RNA/ubiquinone_mod_enzymes"/>
</dbReference>
<name>U4R1M8_9FIRM</name>
<sequence length="325" mass="36758">MILYSPANSIKEAEEVIKAGADGIYIGGVTTIYSNYPYGSNGWTVGENKLSVREFKELVEFCHRNKVLVQYNVYTDCLSDSVSAKHNLAEYFSDYVKFGLDAGVDSILLDDISAIMRVNKIDPNVDIHASFLFDIVNAEQLKFFKSLNVKTIELSPQLAIKEICELSENSPISLGLISHLNCAAYEGSCYIDHFIEDDHKMIPIGLPCKSNYRLTIDDKTVEGSFIDMTLSCSVCNMPALINSNINYIKIPGRHIDFSLILNWTMVYREAINLLKGGHINTGQELRDNIIKKYPNWNLWCRLNRKKGCLYDNENSVSKFCMSRVI</sequence>
<dbReference type="EMBL" id="ATAY01000063">
    <property type="protein sequence ID" value="EPR10580.1"/>
    <property type="molecule type" value="Genomic_DNA"/>
</dbReference>
<protein>
    <recommendedName>
        <fullName evidence="3">Peptidase U32</fullName>
    </recommendedName>
</protein>
<dbReference type="Proteomes" id="UP000016860">
    <property type="component" value="Unassembled WGS sequence"/>
</dbReference>
<proteinExistence type="predicted"/>
<dbReference type="Pfam" id="PF01136">
    <property type="entry name" value="Peptidase_U32"/>
    <property type="match status" value="1"/>
</dbReference>
<evidence type="ECO:0008006" key="3">
    <source>
        <dbReference type="Google" id="ProtNLM"/>
    </source>
</evidence>
<gene>
    <name evidence="1" type="ORF">L323_13760</name>
</gene>
<evidence type="ECO:0000313" key="1">
    <source>
        <dbReference type="EMBL" id="EPR10580.1"/>
    </source>
</evidence>
<comment type="caution">
    <text evidence="1">The sequence shown here is derived from an EMBL/GenBank/DDBJ whole genome shotgun (WGS) entry which is preliminary data.</text>
</comment>
<dbReference type="InterPro" id="IPR001539">
    <property type="entry name" value="Peptidase_U32"/>
</dbReference>
<dbReference type="OrthoDB" id="9805159at2"/>
<dbReference type="RefSeq" id="WP_020816223.1">
    <property type="nucleotide sequence ID" value="NZ_ATAY01000063.1"/>
</dbReference>
<dbReference type="STRING" id="1330534.L323_13760"/>
<reference evidence="1 2" key="1">
    <citation type="journal article" date="2013" name="Genome Announc.">
        <title>Draft Genome Sequence of the Cellulolytic Bacterium Clostridium papyrosolvens C7 (ATCC 700395).</title>
        <authorList>
            <person name="Zepeda V."/>
            <person name="Dassa B."/>
            <person name="Borovok I."/>
            <person name="Lamed R."/>
            <person name="Bayer E.A."/>
            <person name="Cate J.H."/>
        </authorList>
    </citation>
    <scope>NUCLEOTIDE SEQUENCE [LARGE SCALE GENOMIC DNA]</scope>
    <source>
        <strain evidence="1 2">C7</strain>
    </source>
</reference>
<dbReference type="PANTHER" id="PTHR30217">
    <property type="entry name" value="PEPTIDASE U32 FAMILY"/>
    <property type="match status" value="1"/>
</dbReference>
<dbReference type="AlphaFoldDB" id="U4R1M8"/>
<organism evidence="1 2">
    <name type="scientific">Ruminiclostridium papyrosolvens C7</name>
    <dbReference type="NCBI Taxonomy" id="1330534"/>
    <lineage>
        <taxon>Bacteria</taxon>
        <taxon>Bacillati</taxon>
        <taxon>Bacillota</taxon>
        <taxon>Clostridia</taxon>
        <taxon>Eubacteriales</taxon>
        <taxon>Oscillospiraceae</taxon>
        <taxon>Ruminiclostridium</taxon>
    </lineage>
</organism>
<evidence type="ECO:0000313" key="2">
    <source>
        <dbReference type="Proteomes" id="UP000016860"/>
    </source>
</evidence>